<gene>
    <name evidence="4" type="ORF">FJM65_16355</name>
</gene>
<reference evidence="4 5" key="1">
    <citation type="submission" date="2019-06" db="EMBL/GenBank/DDBJ databases">
        <title>A novel bacterium of genus Pontibacter, isolated from marine sediment.</title>
        <authorList>
            <person name="Huang H."/>
            <person name="Mo K."/>
            <person name="Hu Y."/>
        </authorList>
    </citation>
    <scope>NUCLEOTIDE SEQUENCE [LARGE SCALE GENOMIC DNA]</scope>
    <source>
        <strain evidence="4 5">HB172049</strain>
    </source>
</reference>
<organism evidence="4 5">
    <name type="scientific">Pontibacter mangrovi</name>
    <dbReference type="NCBI Taxonomy" id="2589816"/>
    <lineage>
        <taxon>Bacteria</taxon>
        <taxon>Pseudomonadati</taxon>
        <taxon>Bacteroidota</taxon>
        <taxon>Cytophagia</taxon>
        <taxon>Cytophagales</taxon>
        <taxon>Hymenobacteraceae</taxon>
        <taxon>Pontibacter</taxon>
    </lineage>
</organism>
<feature type="binding site" evidence="3">
    <location>
        <position position="47"/>
    </location>
    <ligand>
        <name>a divalent metal cation</name>
        <dbReference type="ChEBI" id="CHEBI:60240"/>
    </ligand>
</feature>
<comment type="similarity">
    <text evidence="1">Belongs to the DinB family.</text>
</comment>
<dbReference type="OrthoDB" id="119432at2"/>
<dbReference type="GO" id="GO:0046872">
    <property type="term" value="F:metal ion binding"/>
    <property type="evidence" value="ECO:0007669"/>
    <property type="project" value="UniProtKB-KW"/>
</dbReference>
<accession>A0A501WBK8</accession>
<keyword evidence="2 3" id="KW-0479">Metal-binding</keyword>
<dbReference type="AlphaFoldDB" id="A0A501WBK8"/>
<name>A0A501WBK8_9BACT</name>
<dbReference type="InterPro" id="IPR007837">
    <property type="entry name" value="DinB"/>
</dbReference>
<protein>
    <recommendedName>
        <fullName evidence="6">Damage-inducible protein DinB</fullName>
    </recommendedName>
</protein>
<evidence type="ECO:0000313" key="5">
    <source>
        <dbReference type="Proteomes" id="UP000316727"/>
    </source>
</evidence>
<dbReference type="RefSeq" id="WP_140622630.1">
    <property type="nucleotide sequence ID" value="NZ_VFRQ01000009.1"/>
</dbReference>
<feature type="binding site" evidence="3">
    <location>
        <position position="138"/>
    </location>
    <ligand>
        <name>a divalent metal cation</name>
        <dbReference type="ChEBI" id="CHEBI:60240"/>
    </ligand>
</feature>
<comment type="caution">
    <text evidence="4">The sequence shown here is derived from an EMBL/GenBank/DDBJ whole genome shotgun (WGS) entry which is preliminary data.</text>
</comment>
<feature type="binding site" evidence="3">
    <location>
        <position position="134"/>
    </location>
    <ligand>
        <name>a divalent metal cation</name>
        <dbReference type="ChEBI" id="CHEBI:60240"/>
    </ligand>
</feature>
<dbReference type="SUPFAM" id="SSF109854">
    <property type="entry name" value="DinB/YfiT-like putative metalloenzymes"/>
    <property type="match status" value="1"/>
</dbReference>
<proteinExistence type="inferred from homology"/>
<evidence type="ECO:0000313" key="4">
    <source>
        <dbReference type="EMBL" id="TPE42896.1"/>
    </source>
</evidence>
<keyword evidence="5" id="KW-1185">Reference proteome</keyword>
<evidence type="ECO:0000256" key="2">
    <source>
        <dbReference type="ARBA" id="ARBA00022723"/>
    </source>
</evidence>
<dbReference type="InterPro" id="IPR034660">
    <property type="entry name" value="DinB/YfiT-like"/>
</dbReference>
<evidence type="ECO:0000256" key="1">
    <source>
        <dbReference type="ARBA" id="ARBA00008635"/>
    </source>
</evidence>
<dbReference type="Proteomes" id="UP000316727">
    <property type="component" value="Unassembled WGS sequence"/>
</dbReference>
<dbReference type="Pfam" id="PF05163">
    <property type="entry name" value="DinB"/>
    <property type="match status" value="1"/>
</dbReference>
<evidence type="ECO:0008006" key="6">
    <source>
        <dbReference type="Google" id="ProtNLM"/>
    </source>
</evidence>
<evidence type="ECO:0000256" key="3">
    <source>
        <dbReference type="PIRSR" id="PIRSR607837-1"/>
    </source>
</evidence>
<dbReference type="EMBL" id="VFRQ01000009">
    <property type="protein sequence ID" value="TPE42896.1"/>
    <property type="molecule type" value="Genomic_DNA"/>
</dbReference>
<dbReference type="Gene3D" id="1.20.120.450">
    <property type="entry name" value="dinb family like domain"/>
    <property type="match status" value="1"/>
</dbReference>
<sequence>MALKDGLASELQHEVISTRKMLQRLPKDSLGWKPHPKSFTLGTLATHITDLFSLLNTALISDDIDLAAGKSADKVEPNPEELVSRLDTYLEQGLAALKNAADDDFTTMVALRNGEHLITTLPRRALLRTLVYNHVIHHRGQLSVYLRLLDVPVPSIYGPSADEPI</sequence>